<sequence length="108" mass="12140">MVASASLLAQRPMTDERMALLERVKKQTVGDLVREMLAFAVEERRSCLPLPLADTAPDSRGRLHHVWLAPVLRARTAAAIMRSDEVGCGRRFDLSLLWRITEGLSDRN</sequence>
<name>A0A2G1MHD6_9RHOB</name>
<dbReference type="Proteomes" id="UP000221860">
    <property type="component" value="Unassembled WGS sequence"/>
</dbReference>
<dbReference type="EMBL" id="NQWH01000008">
    <property type="protein sequence ID" value="PHP28165.1"/>
    <property type="molecule type" value="Genomic_DNA"/>
</dbReference>
<dbReference type="OrthoDB" id="165209at2"/>
<evidence type="ECO:0000313" key="1">
    <source>
        <dbReference type="EMBL" id="PHP28165.1"/>
    </source>
</evidence>
<keyword evidence="2" id="KW-1185">Reference proteome</keyword>
<organism evidence="1 2">
    <name type="scientific">Limimaricola cinnabarinus</name>
    <dbReference type="NCBI Taxonomy" id="1125964"/>
    <lineage>
        <taxon>Bacteria</taxon>
        <taxon>Pseudomonadati</taxon>
        <taxon>Pseudomonadota</taxon>
        <taxon>Alphaproteobacteria</taxon>
        <taxon>Rhodobacterales</taxon>
        <taxon>Paracoccaceae</taxon>
        <taxon>Limimaricola</taxon>
    </lineage>
</organism>
<reference evidence="1 2" key="1">
    <citation type="submission" date="2017-08" db="EMBL/GenBank/DDBJ databases">
        <title>Draft Genome Sequence of Loktanella cinnabarina Strain XM1, Isolated from Coastal Surface Water.</title>
        <authorList>
            <person name="Ma R."/>
            <person name="Wang J."/>
            <person name="Wang Q."/>
            <person name="Ma Z."/>
            <person name="Li J."/>
            <person name="Chen L."/>
        </authorList>
    </citation>
    <scope>NUCLEOTIDE SEQUENCE [LARGE SCALE GENOMIC DNA]</scope>
    <source>
        <strain evidence="1 2">XM1</strain>
    </source>
</reference>
<comment type="caution">
    <text evidence="1">The sequence shown here is derived from an EMBL/GenBank/DDBJ whole genome shotgun (WGS) entry which is preliminary data.</text>
</comment>
<proteinExistence type="predicted"/>
<accession>A0A2G1MHD6</accession>
<dbReference type="AlphaFoldDB" id="A0A2G1MHD6"/>
<evidence type="ECO:0000313" key="2">
    <source>
        <dbReference type="Proteomes" id="UP000221860"/>
    </source>
</evidence>
<gene>
    <name evidence="1" type="ORF">CJ301_07240</name>
</gene>
<protein>
    <submittedName>
        <fullName evidence="1">Uncharacterized protein</fullName>
    </submittedName>
</protein>